<evidence type="ECO:0000256" key="1">
    <source>
        <dbReference type="ARBA" id="ARBA00004123"/>
    </source>
</evidence>
<reference evidence="8 9" key="1">
    <citation type="submission" date="2019-06" db="EMBL/GenBank/DDBJ databases">
        <title>Discovery of a novel chromosome fission-fusion reversal in muntjac.</title>
        <authorList>
            <person name="Mudd A.B."/>
            <person name="Bredeson J.V."/>
            <person name="Baum R."/>
            <person name="Hockemeyer D."/>
            <person name="Rokhsar D.S."/>
        </authorList>
    </citation>
    <scope>NUCLEOTIDE SEQUENCE [LARGE SCALE GENOMIC DNA]</scope>
    <source>
        <strain evidence="8">UCam_UCB_Mr</strain>
        <tissue evidence="8">Fibroblast cell line</tissue>
    </source>
</reference>
<name>A0A5N3XV62_MUNRE</name>
<evidence type="ECO:0000256" key="2">
    <source>
        <dbReference type="ARBA" id="ARBA00004496"/>
    </source>
</evidence>
<dbReference type="Pfam" id="PF04538">
    <property type="entry name" value="BEX"/>
    <property type="match status" value="1"/>
</dbReference>
<evidence type="ECO:0000313" key="9">
    <source>
        <dbReference type="Proteomes" id="UP000326062"/>
    </source>
</evidence>
<dbReference type="Proteomes" id="UP000326062">
    <property type="component" value="Chromosome 4"/>
</dbReference>
<keyword evidence="4" id="KW-0963">Cytoplasm</keyword>
<sequence length="97" mass="11253">EKDENGQDANKGEPVALPLGAVNTVPRGNCRWFCGRQPIMQSRWDMTWRHGEPQVRMREENMERTGEEVRKLIEYLRGKQLSHSLWTVIVCGAREDS</sequence>
<evidence type="ECO:0000256" key="7">
    <source>
        <dbReference type="ARBA" id="ARBA00023242"/>
    </source>
</evidence>
<keyword evidence="9" id="KW-1185">Reference proteome</keyword>
<dbReference type="GO" id="GO:0005102">
    <property type="term" value="F:signaling receptor binding"/>
    <property type="evidence" value="ECO:0007669"/>
    <property type="project" value="TreeGrafter"/>
</dbReference>
<dbReference type="GO" id="GO:0005737">
    <property type="term" value="C:cytoplasm"/>
    <property type="evidence" value="ECO:0007669"/>
    <property type="project" value="UniProtKB-SubCell"/>
</dbReference>
<dbReference type="EMBL" id="VCEB01000004">
    <property type="protein sequence ID" value="KAB0377852.1"/>
    <property type="molecule type" value="Genomic_DNA"/>
</dbReference>
<dbReference type="AlphaFoldDB" id="A0A5N3XV62"/>
<evidence type="ECO:0000256" key="6">
    <source>
        <dbReference type="ARBA" id="ARBA00022833"/>
    </source>
</evidence>
<keyword evidence="5" id="KW-0479">Metal-binding</keyword>
<organism evidence="8 9">
    <name type="scientific">Muntiacus reevesi</name>
    <name type="common">Reeves' muntjac</name>
    <name type="synonym">Cervus reevesi</name>
    <dbReference type="NCBI Taxonomy" id="9886"/>
    <lineage>
        <taxon>Eukaryota</taxon>
        <taxon>Metazoa</taxon>
        <taxon>Chordata</taxon>
        <taxon>Craniata</taxon>
        <taxon>Vertebrata</taxon>
        <taxon>Euteleostomi</taxon>
        <taxon>Mammalia</taxon>
        <taxon>Eutheria</taxon>
        <taxon>Laurasiatheria</taxon>
        <taxon>Artiodactyla</taxon>
        <taxon>Ruminantia</taxon>
        <taxon>Pecora</taxon>
        <taxon>Cervidae</taxon>
        <taxon>Muntiacinae</taxon>
        <taxon>Muntiacus</taxon>
    </lineage>
</organism>
<keyword evidence="6" id="KW-0862">Zinc</keyword>
<evidence type="ECO:0000256" key="5">
    <source>
        <dbReference type="ARBA" id="ARBA00022723"/>
    </source>
</evidence>
<evidence type="ECO:0000256" key="3">
    <source>
        <dbReference type="ARBA" id="ARBA00010976"/>
    </source>
</evidence>
<comment type="subcellular location">
    <subcellularLocation>
        <location evidence="2">Cytoplasm</location>
    </subcellularLocation>
    <subcellularLocation>
        <location evidence="1">Nucleus</location>
    </subcellularLocation>
</comment>
<dbReference type="GO" id="GO:0046872">
    <property type="term" value="F:metal ion binding"/>
    <property type="evidence" value="ECO:0007669"/>
    <property type="project" value="UniProtKB-KW"/>
</dbReference>
<protein>
    <submittedName>
        <fullName evidence="8">Uncharacterized protein</fullName>
    </submittedName>
</protein>
<dbReference type="InterPro" id="IPR021156">
    <property type="entry name" value="TF_A-like/BEX"/>
</dbReference>
<dbReference type="PANTHER" id="PTHR19430:SF3">
    <property type="entry name" value="PROTEIN BEX1"/>
    <property type="match status" value="1"/>
</dbReference>
<gene>
    <name evidence="8" type="ORF">FD755_009430</name>
</gene>
<proteinExistence type="inferred from homology"/>
<keyword evidence="7" id="KW-0539">Nucleus</keyword>
<evidence type="ECO:0000313" key="8">
    <source>
        <dbReference type="EMBL" id="KAB0377852.1"/>
    </source>
</evidence>
<dbReference type="InterPro" id="IPR007623">
    <property type="entry name" value="BEX"/>
</dbReference>
<feature type="non-terminal residue" evidence="8">
    <location>
        <position position="1"/>
    </location>
</feature>
<comment type="similarity">
    <text evidence="3">Belongs to the BEX family.</text>
</comment>
<dbReference type="GO" id="GO:0007165">
    <property type="term" value="P:signal transduction"/>
    <property type="evidence" value="ECO:0007669"/>
    <property type="project" value="TreeGrafter"/>
</dbReference>
<dbReference type="PANTHER" id="PTHR19430">
    <property type="entry name" value="PROTEIN BEX1-RELATED"/>
    <property type="match status" value="1"/>
</dbReference>
<evidence type="ECO:0000256" key="4">
    <source>
        <dbReference type="ARBA" id="ARBA00022490"/>
    </source>
</evidence>
<comment type="caution">
    <text evidence="8">The sequence shown here is derived from an EMBL/GenBank/DDBJ whole genome shotgun (WGS) entry which is preliminary data.</text>
</comment>
<dbReference type="GO" id="GO:0005634">
    <property type="term" value="C:nucleus"/>
    <property type="evidence" value="ECO:0007669"/>
    <property type="project" value="UniProtKB-SubCell"/>
</dbReference>
<accession>A0A5N3XV62</accession>